<keyword evidence="12" id="KW-1185">Reference proteome</keyword>
<evidence type="ECO:0000313" key="11">
    <source>
        <dbReference type="EMBL" id="CAH0398610.1"/>
    </source>
</evidence>
<dbReference type="PANTHER" id="PTHR21137:SF35">
    <property type="entry name" value="ODORANT RECEPTOR 19A-RELATED"/>
    <property type="match status" value="1"/>
</dbReference>
<evidence type="ECO:0000256" key="6">
    <source>
        <dbReference type="ARBA" id="ARBA00022989"/>
    </source>
</evidence>
<keyword evidence="8 10" id="KW-0675">Receptor</keyword>
<dbReference type="PANTHER" id="PTHR21137">
    <property type="entry name" value="ODORANT RECEPTOR"/>
    <property type="match status" value="1"/>
</dbReference>
<evidence type="ECO:0000256" key="4">
    <source>
        <dbReference type="ARBA" id="ARBA00022692"/>
    </source>
</evidence>
<name>A0ABN8B010_CHISP</name>
<evidence type="ECO:0000256" key="7">
    <source>
        <dbReference type="ARBA" id="ARBA00023136"/>
    </source>
</evidence>
<dbReference type="InterPro" id="IPR004117">
    <property type="entry name" value="7tm6_olfct_rcpt"/>
</dbReference>
<feature type="transmembrane region" description="Helical" evidence="10">
    <location>
        <begin position="306"/>
        <end position="325"/>
    </location>
</feature>
<comment type="subcellular location">
    <subcellularLocation>
        <location evidence="1 10">Cell membrane</location>
        <topology evidence="1 10">Multi-pass membrane protein</topology>
    </subcellularLocation>
</comment>
<keyword evidence="9 10" id="KW-0807">Transducer</keyword>
<evidence type="ECO:0000256" key="2">
    <source>
        <dbReference type="ARBA" id="ARBA00022475"/>
    </source>
</evidence>
<protein>
    <recommendedName>
        <fullName evidence="10">Odorant receptor</fullName>
    </recommendedName>
</protein>
<evidence type="ECO:0000256" key="9">
    <source>
        <dbReference type="ARBA" id="ARBA00023224"/>
    </source>
</evidence>
<evidence type="ECO:0000256" key="10">
    <source>
        <dbReference type="RuleBase" id="RU351113"/>
    </source>
</evidence>
<dbReference type="Pfam" id="PF02949">
    <property type="entry name" value="7tm_6"/>
    <property type="match status" value="1"/>
</dbReference>
<keyword evidence="7 10" id="KW-0472">Membrane</keyword>
<keyword evidence="3 10" id="KW-0716">Sensory transduction</keyword>
<evidence type="ECO:0000256" key="3">
    <source>
        <dbReference type="ARBA" id="ARBA00022606"/>
    </source>
</evidence>
<keyword evidence="4 10" id="KW-0812">Transmembrane</keyword>
<feature type="transmembrane region" description="Helical" evidence="10">
    <location>
        <begin position="196"/>
        <end position="222"/>
    </location>
</feature>
<keyword evidence="5 10" id="KW-0552">Olfaction</keyword>
<comment type="caution">
    <text evidence="10">Lacks conserved residue(s) required for the propagation of feature annotation.</text>
</comment>
<dbReference type="EMBL" id="OU963905">
    <property type="protein sequence ID" value="CAH0398610.1"/>
    <property type="molecule type" value="Genomic_DNA"/>
</dbReference>
<evidence type="ECO:0000313" key="12">
    <source>
        <dbReference type="Proteomes" id="UP001153292"/>
    </source>
</evidence>
<feature type="transmembrane region" description="Helical" evidence="10">
    <location>
        <begin position="73"/>
        <end position="92"/>
    </location>
</feature>
<evidence type="ECO:0000256" key="5">
    <source>
        <dbReference type="ARBA" id="ARBA00022725"/>
    </source>
</evidence>
<feature type="transmembrane region" description="Helical" evidence="10">
    <location>
        <begin position="273"/>
        <end position="294"/>
    </location>
</feature>
<accession>A0ABN8B010</accession>
<sequence>MLKRFFNSLEDPDRPLLGPNYWILKKLGLLLHFGKLGNIFTILIHNMGLLFVSTQYVDLYLIRSDLDLVLQNLKISMLSVVCVLKVNTFLLWCSKWKEVINYVTEADKYERNTDNPDNVQIVKKYTKYCRRITYNYWILVFTTAFITVVTPLLQYAYSSTFRESVKNGTEAFPHIFSSWVPINKNDFPFNWVTVAWHTYICVQGALVVMAYDTNVMVTMVFIGGKLDLLRERCKLMVGVNGVTTSNVDLAEKLRELHKTHVLILRYSRLFNSLLSPVMFFYMVMCTLMLCSSAYQLTSATSTAQKLIMAEYITFGVAQLFIFCWLSDDVLTKSEKVMLGPYESQWWLADSKQRRSVFLMAGQLRIIQVFTAGPFANLTLPTFIHILKAAYSYYTLLKK</sequence>
<gene>
    <name evidence="11" type="ORF">CHILSU_LOCUS1731</name>
</gene>
<evidence type="ECO:0000256" key="8">
    <source>
        <dbReference type="ARBA" id="ARBA00023170"/>
    </source>
</evidence>
<feature type="transmembrane region" description="Helical" evidence="10">
    <location>
        <begin position="134"/>
        <end position="157"/>
    </location>
</feature>
<keyword evidence="2" id="KW-1003">Cell membrane</keyword>
<organism evidence="11 12">
    <name type="scientific">Chilo suppressalis</name>
    <name type="common">Asiatic rice borer moth</name>
    <dbReference type="NCBI Taxonomy" id="168631"/>
    <lineage>
        <taxon>Eukaryota</taxon>
        <taxon>Metazoa</taxon>
        <taxon>Ecdysozoa</taxon>
        <taxon>Arthropoda</taxon>
        <taxon>Hexapoda</taxon>
        <taxon>Insecta</taxon>
        <taxon>Pterygota</taxon>
        <taxon>Neoptera</taxon>
        <taxon>Endopterygota</taxon>
        <taxon>Lepidoptera</taxon>
        <taxon>Glossata</taxon>
        <taxon>Ditrysia</taxon>
        <taxon>Pyraloidea</taxon>
        <taxon>Crambidae</taxon>
        <taxon>Crambinae</taxon>
        <taxon>Chilo</taxon>
    </lineage>
</organism>
<feature type="transmembrane region" description="Helical" evidence="10">
    <location>
        <begin position="29"/>
        <end position="53"/>
    </location>
</feature>
<keyword evidence="6 10" id="KW-1133">Transmembrane helix</keyword>
<dbReference type="Proteomes" id="UP001153292">
    <property type="component" value="Chromosome 12"/>
</dbReference>
<evidence type="ECO:0000256" key="1">
    <source>
        <dbReference type="ARBA" id="ARBA00004651"/>
    </source>
</evidence>
<reference evidence="11" key="1">
    <citation type="submission" date="2021-12" db="EMBL/GenBank/DDBJ databases">
        <authorList>
            <person name="King R."/>
        </authorList>
    </citation>
    <scope>NUCLEOTIDE SEQUENCE</scope>
</reference>
<proteinExistence type="inferred from homology"/>
<comment type="similarity">
    <text evidence="10">Belongs to the insect chemoreceptor superfamily. Heteromeric odorant receptor channel (TC 1.A.69) family.</text>
</comment>